<evidence type="ECO:0000256" key="1">
    <source>
        <dbReference type="ARBA" id="ARBA00010641"/>
    </source>
</evidence>
<accession>A0ABS5ANG6</accession>
<dbReference type="RefSeq" id="WP_143342486.1">
    <property type="nucleotide sequence ID" value="NZ_JAGIOO010000001.1"/>
</dbReference>
<dbReference type="Pfam" id="PF08281">
    <property type="entry name" value="Sigma70_r4_2"/>
    <property type="match status" value="1"/>
</dbReference>
<evidence type="ECO:0000256" key="6">
    <source>
        <dbReference type="SAM" id="MobiDB-lite"/>
    </source>
</evidence>
<keyword evidence="3" id="KW-0731">Sigma factor</keyword>
<dbReference type="SUPFAM" id="SSF88946">
    <property type="entry name" value="Sigma2 domain of RNA polymerase sigma factors"/>
    <property type="match status" value="1"/>
</dbReference>
<evidence type="ECO:0000259" key="7">
    <source>
        <dbReference type="Pfam" id="PF04542"/>
    </source>
</evidence>
<evidence type="ECO:0000313" key="10">
    <source>
        <dbReference type="Proteomes" id="UP001519363"/>
    </source>
</evidence>
<gene>
    <name evidence="9" type="ORF">JOF53_006990</name>
</gene>
<dbReference type="PANTHER" id="PTHR43133">
    <property type="entry name" value="RNA POLYMERASE ECF-TYPE SIGMA FACTO"/>
    <property type="match status" value="1"/>
</dbReference>
<sequence length="214" mass="23721">MDFPEFFERSCPAMLARALMLTENRQDAEDAVQEAFAEAMRRWPELAGRHPETPEEWVARAVRQRLWAAARRWRRYRPLDLVVSLPARSTPEQAAEVRLVLDALARLPARWRVVAHLHLVEGLTAAEVAAELRIREGAARTVIGKARKALDNLLGLTGARGEGALAGRPRPITLPGGLAAADPVAQALRRTERLLEAGTEEEGAAPTRVRDRLP</sequence>
<evidence type="ECO:0000259" key="8">
    <source>
        <dbReference type="Pfam" id="PF08281"/>
    </source>
</evidence>
<organism evidence="9 10">
    <name type="scientific">Crossiella equi</name>
    <dbReference type="NCBI Taxonomy" id="130796"/>
    <lineage>
        <taxon>Bacteria</taxon>
        <taxon>Bacillati</taxon>
        <taxon>Actinomycetota</taxon>
        <taxon>Actinomycetes</taxon>
        <taxon>Pseudonocardiales</taxon>
        <taxon>Pseudonocardiaceae</taxon>
        <taxon>Crossiella</taxon>
    </lineage>
</organism>
<dbReference type="PANTHER" id="PTHR43133:SF8">
    <property type="entry name" value="RNA POLYMERASE SIGMA FACTOR HI_1459-RELATED"/>
    <property type="match status" value="1"/>
</dbReference>
<evidence type="ECO:0000256" key="2">
    <source>
        <dbReference type="ARBA" id="ARBA00023015"/>
    </source>
</evidence>
<feature type="domain" description="RNA polymerase sigma factor 70 region 4 type 2" evidence="8">
    <location>
        <begin position="99"/>
        <end position="150"/>
    </location>
</feature>
<feature type="region of interest" description="Disordered" evidence="6">
    <location>
        <begin position="195"/>
        <end position="214"/>
    </location>
</feature>
<dbReference type="InterPro" id="IPR013249">
    <property type="entry name" value="RNA_pol_sigma70_r4_t2"/>
</dbReference>
<dbReference type="InterPro" id="IPR039425">
    <property type="entry name" value="RNA_pol_sigma-70-like"/>
</dbReference>
<dbReference type="CDD" id="cd06171">
    <property type="entry name" value="Sigma70_r4"/>
    <property type="match status" value="1"/>
</dbReference>
<comment type="similarity">
    <text evidence="1">Belongs to the sigma-70 factor family. ECF subfamily.</text>
</comment>
<comment type="caution">
    <text evidence="9">The sequence shown here is derived from an EMBL/GenBank/DDBJ whole genome shotgun (WGS) entry which is preliminary data.</text>
</comment>
<reference evidence="9 10" key="1">
    <citation type="submission" date="2021-03" db="EMBL/GenBank/DDBJ databases">
        <title>Sequencing the genomes of 1000 actinobacteria strains.</title>
        <authorList>
            <person name="Klenk H.-P."/>
        </authorList>
    </citation>
    <scope>NUCLEOTIDE SEQUENCE [LARGE SCALE GENOMIC DNA]</scope>
    <source>
        <strain evidence="9 10">DSM 44580</strain>
    </source>
</reference>
<feature type="domain" description="RNA polymerase sigma-70 region 2" evidence="7">
    <location>
        <begin position="12"/>
        <end position="72"/>
    </location>
</feature>
<keyword evidence="10" id="KW-1185">Reference proteome</keyword>
<evidence type="ECO:0000256" key="5">
    <source>
        <dbReference type="ARBA" id="ARBA00023163"/>
    </source>
</evidence>
<dbReference type="Gene3D" id="1.10.1740.10">
    <property type="match status" value="1"/>
</dbReference>
<evidence type="ECO:0000256" key="4">
    <source>
        <dbReference type="ARBA" id="ARBA00023125"/>
    </source>
</evidence>
<dbReference type="Proteomes" id="UP001519363">
    <property type="component" value="Unassembled WGS sequence"/>
</dbReference>
<dbReference type="SUPFAM" id="SSF88659">
    <property type="entry name" value="Sigma3 and sigma4 domains of RNA polymerase sigma factors"/>
    <property type="match status" value="1"/>
</dbReference>
<dbReference type="Gene3D" id="1.10.10.10">
    <property type="entry name" value="Winged helix-like DNA-binding domain superfamily/Winged helix DNA-binding domain"/>
    <property type="match status" value="1"/>
</dbReference>
<evidence type="ECO:0000256" key="3">
    <source>
        <dbReference type="ARBA" id="ARBA00023082"/>
    </source>
</evidence>
<dbReference type="InterPro" id="IPR014284">
    <property type="entry name" value="RNA_pol_sigma-70_dom"/>
</dbReference>
<dbReference type="InterPro" id="IPR013325">
    <property type="entry name" value="RNA_pol_sigma_r2"/>
</dbReference>
<name>A0ABS5ANG6_9PSEU</name>
<dbReference type="EMBL" id="JAGIOO010000001">
    <property type="protein sequence ID" value="MBP2478118.1"/>
    <property type="molecule type" value="Genomic_DNA"/>
</dbReference>
<keyword evidence="4" id="KW-0238">DNA-binding</keyword>
<dbReference type="InterPro" id="IPR036388">
    <property type="entry name" value="WH-like_DNA-bd_sf"/>
</dbReference>
<proteinExistence type="inferred from homology"/>
<dbReference type="Pfam" id="PF04542">
    <property type="entry name" value="Sigma70_r2"/>
    <property type="match status" value="1"/>
</dbReference>
<keyword evidence="2" id="KW-0805">Transcription regulation</keyword>
<dbReference type="InterPro" id="IPR013324">
    <property type="entry name" value="RNA_pol_sigma_r3/r4-like"/>
</dbReference>
<protein>
    <submittedName>
        <fullName evidence="9">RNA polymerase sigma-70 factor (ECF subfamily)</fullName>
    </submittedName>
</protein>
<dbReference type="NCBIfam" id="TIGR02937">
    <property type="entry name" value="sigma70-ECF"/>
    <property type="match status" value="1"/>
</dbReference>
<evidence type="ECO:0000313" key="9">
    <source>
        <dbReference type="EMBL" id="MBP2478118.1"/>
    </source>
</evidence>
<keyword evidence="5" id="KW-0804">Transcription</keyword>
<dbReference type="InterPro" id="IPR007627">
    <property type="entry name" value="RNA_pol_sigma70_r2"/>
</dbReference>